<name>A0A1I7WN82_HETBA</name>
<dbReference type="SUPFAM" id="SSF81653">
    <property type="entry name" value="Calcium ATPase, transduction domain A"/>
    <property type="match status" value="1"/>
</dbReference>
<evidence type="ECO:0000256" key="2">
    <source>
        <dbReference type="ARBA" id="ARBA00006000"/>
    </source>
</evidence>
<dbReference type="Gene3D" id="2.70.150.10">
    <property type="entry name" value="Calcium-transporting ATPase, cytoplasmic transduction domain A"/>
    <property type="match status" value="1"/>
</dbReference>
<evidence type="ECO:0000256" key="5">
    <source>
        <dbReference type="ARBA" id="ARBA00022840"/>
    </source>
</evidence>
<dbReference type="Proteomes" id="UP000095283">
    <property type="component" value="Unplaced"/>
</dbReference>
<reference evidence="10" key="1">
    <citation type="submission" date="2016-11" db="UniProtKB">
        <authorList>
            <consortium name="WormBaseParasite"/>
        </authorList>
    </citation>
    <scope>IDENTIFICATION</scope>
</reference>
<comment type="subcellular location">
    <subcellularLocation>
        <location evidence="1">Membrane</location>
        <topology evidence="1">Multi-pass membrane protein</topology>
    </subcellularLocation>
</comment>
<dbReference type="GO" id="GO:0015662">
    <property type="term" value="F:P-type ion transporter activity"/>
    <property type="evidence" value="ECO:0007669"/>
    <property type="project" value="TreeGrafter"/>
</dbReference>
<keyword evidence="5" id="KW-0067">ATP-binding</keyword>
<dbReference type="InterPro" id="IPR008250">
    <property type="entry name" value="ATPase_P-typ_transduc_dom_A_sf"/>
</dbReference>
<dbReference type="GO" id="GO:0006874">
    <property type="term" value="P:intracellular calcium ion homeostasis"/>
    <property type="evidence" value="ECO:0007669"/>
    <property type="project" value="TreeGrafter"/>
</dbReference>
<protein>
    <submittedName>
        <fullName evidence="10">Cation_ATPase_N domain-containing protein</fullName>
    </submittedName>
</protein>
<dbReference type="NCBIfam" id="TIGR01494">
    <property type="entry name" value="ATPase_P-type"/>
    <property type="match status" value="1"/>
</dbReference>
<evidence type="ECO:0000256" key="3">
    <source>
        <dbReference type="ARBA" id="ARBA00022723"/>
    </source>
</evidence>
<keyword evidence="4" id="KW-0547">Nucleotide-binding</keyword>
<accession>A0A1I7WN82</accession>
<evidence type="ECO:0000313" key="9">
    <source>
        <dbReference type="Proteomes" id="UP000095283"/>
    </source>
</evidence>
<proteinExistence type="inferred from homology"/>
<dbReference type="GO" id="GO:0016887">
    <property type="term" value="F:ATP hydrolysis activity"/>
    <property type="evidence" value="ECO:0007669"/>
    <property type="project" value="InterPro"/>
</dbReference>
<dbReference type="PANTHER" id="PTHR45630:SF7">
    <property type="entry name" value="ENDOPLASMIC RETICULUM TRANSMEMBRANE HELIX TRANSLOCASE"/>
    <property type="match status" value="1"/>
</dbReference>
<dbReference type="InterPro" id="IPR059000">
    <property type="entry name" value="ATPase_P-type_domA"/>
</dbReference>
<dbReference type="WBParaSite" id="Hba_06542">
    <property type="protein sequence ID" value="Hba_06542"/>
    <property type="gene ID" value="Hba_06542"/>
</dbReference>
<evidence type="ECO:0000313" key="10">
    <source>
        <dbReference type="WBParaSite" id="Hba_06542"/>
    </source>
</evidence>
<dbReference type="GO" id="GO:0005789">
    <property type="term" value="C:endoplasmic reticulum membrane"/>
    <property type="evidence" value="ECO:0007669"/>
    <property type="project" value="TreeGrafter"/>
</dbReference>
<sequence length="173" mass="20112">MTLDLRSTTILFMSQVFCVGLWCLEDMWYYSLFTLMMLMTFEATLVKAQMKNMQEIHNMGNKSYMIYVRYVYRCKKWVKIKTEELVPGDVVSVGRSLDEQTVPCDMVLLRGPCIVDESMLTGESVPQMKEAIEDLEKDRYFDIDLDSRLHVIFGGTKIVQHSPPGEYSLFMVD</sequence>
<dbReference type="Pfam" id="PF00122">
    <property type="entry name" value="E1-E2_ATPase"/>
    <property type="match status" value="1"/>
</dbReference>
<keyword evidence="7" id="KW-1278">Translocase</keyword>
<feature type="domain" description="P-type ATPase A" evidence="8">
    <location>
        <begin position="71"/>
        <end position="160"/>
    </location>
</feature>
<dbReference type="GO" id="GO:0019829">
    <property type="term" value="F:ATPase-coupled monoatomic cation transmembrane transporter activity"/>
    <property type="evidence" value="ECO:0007669"/>
    <property type="project" value="TreeGrafter"/>
</dbReference>
<comment type="similarity">
    <text evidence="2">Belongs to the cation transport ATPase (P-type) (TC 3.A.3) family. Type V subfamily.</text>
</comment>
<evidence type="ECO:0000256" key="7">
    <source>
        <dbReference type="ARBA" id="ARBA00022967"/>
    </source>
</evidence>
<evidence type="ECO:0000256" key="4">
    <source>
        <dbReference type="ARBA" id="ARBA00022741"/>
    </source>
</evidence>
<evidence type="ECO:0000256" key="1">
    <source>
        <dbReference type="ARBA" id="ARBA00004141"/>
    </source>
</evidence>
<dbReference type="PANTHER" id="PTHR45630">
    <property type="entry name" value="CATION-TRANSPORTING ATPASE-RELATED"/>
    <property type="match status" value="1"/>
</dbReference>
<keyword evidence="3" id="KW-0479">Metal-binding</keyword>
<evidence type="ECO:0000259" key="8">
    <source>
        <dbReference type="Pfam" id="PF00122"/>
    </source>
</evidence>
<keyword evidence="9" id="KW-1185">Reference proteome</keyword>
<evidence type="ECO:0000256" key="6">
    <source>
        <dbReference type="ARBA" id="ARBA00022842"/>
    </source>
</evidence>
<dbReference type="AlphaFoldDB" id="A0A1I7WN82"/>
<dbReference type="GO" id="GO:0005524">
    <property type="term" value="F:ATP binding"/>
    <property type="evidence" value="ECO:0007669"/>
    <property type="project" value="UniProtKB-KW"/>
</dbReference>
<dbReference type="InterPro" id="IPR001757">
    <property type="entry name" value="P_typ_ATPase"/>
</dbReference>
<keyword evidence="6" id="KW-0460">Magnesium</keyword>
<dbReference type="GO" id="GO:0046872">
    <property type="term" value="F:metal ion binding"/>
    <property type="evidence" value="ECO:0007669"/>
    <property type="project" value="UniProtKB-KW"/>
</dbReference>
<organism evidence="9 10">
    <name type="scientific">Heterorhabditis bacteriophora</name>
    <name type="common">Entomopathogenic nematode worm</name>
    <dbReference type="NCBI Taxonomy" id="37862"/>
    <lineage>
        <taxon>Eukaryota</taxon>
        <taxon>Metazoa</taxon>
        <taxon>Ecdysozoa</taxon>
        <taxon>Nematoda</taxon>
        <taxon>Chromadorea</taxon>
        <taxon>Rhabditida</taxon>
        <taxon>Rhabditina</taxon>
        <taxon>Rhabditomorpha</taxon>
        <taxon>Strongyloidea</taxon>
        <taxon>Heterorhabditidae</taxon>
        <taxon>Heterorhabditis</taxon>
    </lineage>
</organism>
<dbReference type="InterPro" id="IPR006544">
    <property type="entry name" value="P-type_TPase_V"/>
</dbReference>